<proteinExistence type="predicted"/>
<dbReference type="Pfam" id="PF20938">
    <property type="entry name" value="DUF2264_C"/>
    <property type="match status" value="1"/>
</dbReference>
<keyword evidence="4" id="KW-1185">Reference proteome</keyword>
<evidence type="ECO:0000313" key="3">
    <source>
        <dbReference type="EMBL" id="AKP64605.1"/>
    </source>
</evidence>
<dbReference type="PANTHER" id="PTHR35339">
    <property type="entry name" value="LINALOOL DEHYDRATASE_ISOMERASE DOMAIN-CONTAINING PROTEIN"/>
    <property type="match status" value="1"/>
</dbReference>
<name>A0AAC8ZGD5_9LACO</name>
<dbReference type="AlphaFoldDB" id="A0AAC8ZGD5"/>
<dbReference type="EMBL" id="CP012033">
    <property type="protein sequence ID" value="AKP64605.1"/>
    <property type="molecule type" value="Genomic_DNA"/>
</dbReference>
<reference evidence="3 4" key="1">
    <citation type="submission" date="2015-07" db="EMBL/GenBank/DDBJ databases">
        <title>Lactobacillus korensis/26-25/ whole genome sequencing.</title>
        <authorList>
            <person name="Kim M.K."/>
            <person name="Im W.-T."/>
            <person name="Srinivasan S."/>
            <person name="Lee J.-J."/>
        </authorList>
    </citation>
    <scope>NUCLEOTIDE SEQUENCE [LARGE SCALE GENOMIC DNA]</scope>
    <source>
        <strain evidence="3 4">26-25</strain>
    </source>
</reference>
<sequence length="624" mass="71173">MNDFSELRNNPLKTRSDLQKLAKDLVTPLASYFDDNYPGHLNLGSSGTVYPKAEQEVEAFLRPLWAIGPLLSDSEQNLDFFDKFRMGLVAGTDPASSAYWGDLHDTSQLMVEEASIALTLVLTKPRLWDQLSQVEQKNLHDWLIQINYYHLPDNNWHYFRVLVNMSMSLLGMDYDKDMMNYDFSAIDSFYVDQGWYTDGSVDQQDYYVSWAIQFYGLVYAKLYGDRDPERADKLRQRAAKFAQSFQYWFDKDGLGIPYGRSLIYRFAQSAFWSALAFAGVEALPWGQIKHLVLQNLRFWMQQDIFKQDGTLSLGYAYDNLNFTEGYNGPGSPYWALKPFLILSLPEDHPFWQSREEVPELKQKLSVPAGRMLVTRDEDGQNVQGFTAGQLVNNQSHREAKYSKLVYSTRFGFSTPKDGIALNEEAYDSTLALCEVGDHHYRTRERVSTFRFAKDYVYSSWEPWQDVLIETYVIPVHPWHVRIHIIHSQRQLKFADAGFSNEKTDKLREILTSDGAYSISPRGLTGGKVISGAFTQTENLSPEPNTNLLFPRSVIPTLRGIVHVGKNLIVDEFVGAVKTENVIESAPIVKIQGKNVQIEYAGKTLVVKLDDLTAGRLETTSGDNA</sequence>
<evidence type="ECO:0000259" key="2">
    <source>
        <dbReference type="Pfam" id="PF20938"/>
    </source>
</evidence>
<gene>
    <name evidence="3" type="ORF">ABN16_06095</name>
</gene>
<feature type="domain" description="DUF2264" evidence="1">
    <location>
        <begin position="14"/>
        <end position="356"/>
    </location>
</feature>
<dbReference type="KEGG" id="lko:ABN16_06095"/>
<evidence type="ECO:0000259" key="1">
    <source>
        <dbReference type="Pfam" id="PF10022"/>
    </source>
</evidence>
<protein>
    <recommendedName>
        <fullName evidence="5">DUF2264 domain-containing protein</fullName>
    </recommendedName>
</protein>
<dbReference type="InterPro" id="IPR049349">
    <property type="entry name" value="DUF2264_N"/>
</dbReference>
<dbReference type="PIRSF" id="PIRSF014753">
    <property type="entry name" value="UCP014753"/>
    <property type="match status" value="1"/>
</dbReference>
<dbReference type="InterPro" id="IPR049237">
    <property type="entry name" value="DUF2264_C"/>
</dbReference>
<dbReference type="Pfam" id="PF10022">
    <property type="entry name" value="DUF2264"/>
    <property type="match status" value="1"/>
</dbReference>
<dbReference type="RefSeq" id="WP_048733854.1">
    <property type="nucleotide sequence ID" value="NZ_CP012033.1"/>
</dbReference>
<evidence type="ECO:0008006" key="5">
    <source>
        <dbReference type="Google" id="ProtNLM"/>
    </source>
</evidence>
<evidence type="ECO:0000313" key="4">
    <source>
        <dbReference type="Proteomes" id="UP000036000"/>
    </source>
</evidence>
<dbReference type="PANTHER" id="PTHR35339:SF4">
    <property type="entry name" value="LINALOOL DEHYDRATASE_ISOMERASE DOMAIN-CONTAINING PROTEIN"/>
    <property type="match status" value="1"/>
</dbReference>
<feature type="domain" description="DUF2264" evidence="2">
    <location>
        <begin position="396"/>
        <end position="568"/>
    </location>
</feature>
<accession>A0AAC8ZGD5</accession>
<organism evidence="3 4">
    <name type="scientific">Levilactobacillus koreensis</name>
    <dbReference type="NCBI Taxonomy" id="637971"/>
    <lineage>
        <taxon>Bacteria</taxon>
        <taxon>Bacillati</taxon>
        <taxon>Bacillota</taxon>
        <taxon>Bacilli</taxon>
        <taxon>Lactobacillales</taxon>
        <taxon>Lactobacillaceae</taxon>
        <taxon>Levilactobacillus</taxon>
    </lineage>
</organism>
<dbReference type="Proteomes" id="UP000036000">
    <property type="component" value="Chromosome"/>
</dbReference>
<dbReference type="InterPro" id="IPR016624">
    <property type="entry name" value="UCP014753"/>
</dbReference>